<dbReference type="EMBL" id="NPOA01000014">
    <property type="protein sequence ID" value="PAV28267.1"/>
    <property type="molecule type" value="Genomic_DNA"/>
</dbReference>
<evidence type="ECO:0000259" key="2">
    <source>
        <dbReference type="PROSITE" id="PS50263"/>
    </source>
</evidence>
<comment type="similarity">
    <text evidence="1">Belongs to the carbon-nitrogen hydrolase superfamily. NIT1/NIT2 family.</text>
</comment>
<dbReference type="GO" id="GO:0016787">
    <property type="term" value="F:hydrolase activity"/>
    <property type="evidence" value="ECO:0007669"/>
    <property type="project" value="UniProtKB-KW"/>
</dbReference>
<evidence type="ECO:0000313" key="4">
    <source>
        <dbReference type="Proteomes" id="UP000218887"/>
    </source>
</evidence>
<name>A0A2A2I9F2_9BACI</name>
<dbReference type="PANTHER" id="PTHR23088">
    <property type="entry name" value="NITRILASE-RELATED"/>
    <property type="match status" value="1"/>
</dbReference>
<reference evidence="3 4" key="1">
    <citation type="submission" date="2017-08" db="EMBL/GenBank/DDBJ databases">
        <title>Virgibacillus indicus sp. nov. and Virgibacillus profoundi sp. nov, two moderately halophilic bacteria isolated from marine sediment by using the Microfluidic Streak Plate.</title>
        <authorList>
            <person name="Xu B."/>
            <person name="Hu B."/>
            <person name="Wang J."/>
            <person name="Zhu Y."/>
            <person name="Huang L."/>
            <person name="Du W."/>
            <person name="Huang Y."/>
        </authorList>
    </citation>
    <scope>NUCLEOTIDE SEQUENCE [LARGE SCALE GENOMIC DNA]</scope>
    <source>
        <strain evidence="3 4">IO3-P3-H5</strain>
    </source>
</reference>
<organism evidence="3 4">
    <name type="scientific">Virgibacillus profundi</name>
    <dbReference type="NCBI Taxonomy" id="2024555"/>
    <lineage>
        <taxon>Bacteria</taxon>
        <taxon>Bacillati</taxon>
        <taxon>Bacillota</taxon>
        <taxon>Bacilli</taxon>
        <taxon>Bacillales</taxon>
        <taxon>Bacillaceae</taxon>
        <taxon>Virgibacillus</taxon>
    </lineage>
</organism>
<dbReference type="PROSITE" id="PS01227">
    <property type="entry name" value="UPF0012"/>
    <property type="match status" value="1"/>
</dbReference>
<dbReference type="Proteomes" id="UP000218887">
    <property type="component" value="Unassembled WGS sequence"/>
</dbReference>
<proteinExistence type="inferred from homology"/>
<evidence type="ECO:0000313" key="3">
    <source>
        <dbReference type="EMBL" id="PAV28267.1"/>
    </source>
</evidence>
<dbReference type="SUPFAM" id="SSF56317">
    <property type="entry name" value="Carbon-nitrogen hydrolase"/>
    <property type="match status" value="1"/>
</dbReference>
<dbReference type="InterPro" id="IPR036526">
    <property type="entry name" value="C-N_Hydrolase_sf"/>
</dbReference>
<evidence type="ECO:0000256" key="1">
    <source>
        <dbReference type="ARBA" id="ARBA00010613"/>
    </source>
</evidence>
<comment type="caution">
    <text evidence="3">The sequence shown here is derived from an EMBL/GenBank/DDBJ whole genome shotgun (WGS) entry which is preliminary data.</text>
</comment>
<dbReference type="Gene3D" id="3.60.110.10">
    <property type="entry name" value="Carbon-nitrogen hydrolase"/>
    <property type="match status" value="1"/>
</dbReference>
<dbReference type="PROSITE" id="PS50263">
    <property type="entry name" value="CN_HYDROLASE"/>
    <property type="match status" value="1"/>
</dbReference>
<dbReference type="RefSeq" id="WP_095656939.1">
    <property type="nucleotide sequence ID" value="NZ_NPOA01000014.1"/>
</dbReference>
<dbReference type="PANTHER" id="PTHR23088:SF27">
    <property type="entry name" value="DEAMINATED GLUTATHIONE AMIDASE"/>
    <property type="match status" value="1"/>
</dbReference>
<keyword evidence="3" id="KW-0378">Hydrolase</keyword>
<dbReference type="OrthoDB" id="9811121at2"/>
<dbReference type="InterPro" id="IPR003010">
    <property type="entry name" value="C-N_Hydrolase"/>
</dbReference>
<dbReference type="CDD" id="cd07583">
    <property type="entry name" value="nitrilase_5"/>
    <property type="match status" value="1"/>
</dbReference>
<keyword evidence="4" id="KW-1185">Reference proteome</keyword>
<dbReference type="AlphaFoldDB" id="A0A2A2I9F2"/>
<feature type="domain" description="CN hydrolase" evidence="2">
    <location>
        <begin position="1"/>
        <end position="237"/>
    </location>
</feature>
<dbReference type="InterPro" id="IPR001110">
    <property type="entry name" value="UPF0012_CS"/>
</dbReference>
<sequence length="259" mass="29760">MKIAAVQIDVCYGEPDKNFPRVEEKITEAAAQGANIVVLPEMWNTGYDLARLEEIADVEGKRTKELFTRLSKELGIHIIGGSVSTRKGNEFFNTMYVVNKHGEIISSYDKAHLFKLMDEHHYLQQGNQLHVFSLDNVQMGGVICYDIRFPEWLRKHVLEGANLLFVPAQWPAARIDHWRILLQARAIENQCFVIGVNRVGEDPNNTFNGQSMVIAPWGEVIWIGENKETIGIIDLQLQEVEEVRKRIPVFQDRREDLYK</sequence>
<dbReference type="Pfam" id="PF00795">
    <property type="entry name" value="CN_hydrolase"/>
    <property type="match status" value="1"/>
</dbReference>
<protein>
    <submittedName>
        <fullName evidence="3">Carbon-nitrogen hydrolase</fullName>
    </submittedName>
</protein>
<gene>
    <name evidence="3" type="ORF">CIL05_18035</name>
</gene>
<accession>A0A2A2I9F2</accession>